<protein>
    <submittedName>
        <fullName evidence="1">Uncharacterized protein</fullName>
    </submittedName>
</protein>
<organism evidence="1 2">
    <name type="scientific">Planobispora siamensis</name>
    <dbReference type="NCBI Taxonomy" id="936338"/>
    <lineage>
        <taxon>Bacteria</taxon>
        <taxon>Bacillati</taxon>
        <taxon>Actinomycetota</taxon>
        <taxon>Actinomycetes</taxon>
        <taxon>Streptosporangiales</taxon>
        <taxon>Streptosporangiaceae</taxon>
        <taxon>Planobispora</taxon>
    </lineage>
</organism>
<sequence length="108" mass="11641">MTRSTDTALAAWTAAHPAPAGSFYVLHIYADHGAGLVLRLGQGGFASPEDARDAAWLRYFENPAAYPQGGFEVRLATPYAWAAWSRGDRSRPIDGPAYRFPPFAADAA</sequence>
<dbReference type="AlphaFoldDB" id="A0A8J3SMU2"/>
<accession>A0A8J3SMU2</accession>
<proteinExistence type="predicted"/>
<dbReference type="Proteomes" id="UP000619788">
    <property type="component" value="Unassembled WGS sequence"/>
</dbReference>
<name>A0A8J3SMU2_9ACTN</name>
<comment type="caution">
    <text evidence="1">The sequence shown here is derived from an EMBL/GenBank/DDBJ whole genome shotgun (WGS) entry which is preliminary data.</text>
</comment>
<dbReference type="RefSeq" id="WP_204067416.1">
    <property type="nucleotide sequence ID" value="NZ_BOOJ01000052.1"/>
</dbReference>
<dbReference type="EMBL" id="BOOJ01000052">
    <property type="protein sequence ID" value="GIH95320.1"/>
    <property type="molecule type" value="Genomic_DNA"/>
</dbReference>
<evidence type="ECO:0000313" key="2">
    <source>
        <dbReference type="Proteomes" id="UP000619788"/>
    </source>
</evidence>
<keyword evidence="2" id="KW-1185">Reference proteome</keyword>
<reference evidence="1 2" key="1">
    <citation type="submission" date="2021-01" db="EMBL/GenBank/DDBJ databases">
        <title>Whole genome shotgun sequence of Planobispora siamensis NBRC 107568.</title>
        <authorList>
            <person name="Komaki H."/>
            <person name="Tamura T."/>
        </authorList>
    </citation>
    <scope>NUCLEOTIDE SEQUENCE [LARGE SCALE GENOMIC DNA]</scope>
    <source>
        <strain evidence="1 2">NBRC 107568</strain>
    </source>
</reference>
<gene>
    <name evidence="1" type="ORF">Psi01_59500</name>
</gene>
<evidence type="ECO:0000313" key="1">
    <source>
        <dbReference type="EMBL" id="GIH95320.1"/>
    </source>
</evidence>